<dbReference type="AlphaFoldDB" id="A0A059F0D3"/>
<accession>A0A059F0D3</accession>
<keyword evidence="2" id="KW-1185">Reference proteome</keyword>
<dbReference type="Proteomes" id="UP000030655">
    <property type="component" value="Unassembled WGS sequence"/>
</dbReference>
<evidence type="ECO:0000313" key="1">
    <source>
        <dbReference type="EMBL" id="KCZ80605.1"/>
    </source>
</evidence>
<dbReference type="HOGENOM" id="CLU_1175168_0_0_1"/>
<protein>
    <submittedName>
        <fullName evidence="1">Uncharacterized protein</fullName>
    </submittedName>
</protein>
<reference evidence="1 2" key="2">
    <citation type="submission" date="2014-03" db="EMBL/GenBank/DDBJ databases">
        <title>The Genome Sequence of Anncaliia algerae insect isolate PRA339.</title>
        <authorList>
            <consortium name="The Broad Institute Genome Sequencing Platform"/>
            <consortium name="The Broad Institute Genome Sequencing Center for Infectious Disease"/>
            <person name="Cuomo C."/>
            <person name="Becnel J."/>
            <person name="Sanscrainte N."/>
            <person name="Walker B."/>
            <person name="Young S.K."/>
            <person name="Zeng Q."/>
            <person name="Gargeya S."/>
            <person name="Fitzgerald M."/>
            <person name="Haas B."/>
            <person name="Abouelleil A."/>
            <person name="Alvarado L."/>
            <person name="Arachchi H.M."/>
            <person name="Berlin A.M."/>
            <person name="Chapman S.B."/>
            <person name="Dewar J."/>
            <person name="Goldberg J."/>
            <person name="Griggs A."/>
            <person name="Gujja S."/>
            <person name="Hansen M."/>
            <person name="Howarth C."/>
            <person name="Imamovic A."/>
            <person name="Larimer J."/>
            <person name="McCowan C."/>
            <person name="Murphy C."/>
            <person name="Neiman D."/>
            <person name="Pearson M."/>
            <person name="Priest M."/>
            <person name="Roberts A."/>
            <person name="Saif S."/>
            <person name="Shea T."/>
            <person name="Sisk P."/>
            <person name="Sykes S."/>
            <person name="Wortman J."/>
            <person name="Nusbaum C."/>
            <person name="Birren B."/>
        </authorList>
    </citation>
    <scope>NUCLEOTIDE SEQUENCE [LARGE SCALE GENOMIC DNA]</scope>
    <source>
        <strain evidence="1 2">PRA339</strain>
    </source>
</reference>
<sequence length="236" mass="28103">MREQLIESFNYVFYYTFLGNFLERLIKYLDSLFSSKEKIPYMYLRTSFIDELLQRQKFFKIAYGICEGIDNNEVFLNHFRIFFLLAKKNPQETYMLLKNTLLALEKNIHSNILTLSGIIADNSQLSQRTSKEYIEHFYMNKFDVDIFTKADLRKYSICSFFIMVPHISEYYALIELIDFFFINTFMACVPLKGSKYLKVPAIVGKKISLCKKIFLLKNRISKIEKFMDYNRFIGSD</sequence>
<reference evidence="2" key="1">
    <citation type="submission" date="2013-02" db="EMBL/GenBank/DDBJ databases">
        <authorList>
            <consortium name="The Broad Institute Genome Sequencing Platform"/>
            <person name="Cuomo C."/>
            <person name="Becnel J."/>
            <person name="Sanscrainte N."/>
            <person name="Walker B."/>
            <person name="Young S.K."/>
            <person name="Zeng Q."/>
            <person name="Gargeya S."/>
            <person name="Fitzgerald M."/>
            <person name="Haas B."/>
            <person name="Abouelleil A."/>
            <person name="Alvarado L."/>
            <person name="Arachchi H.M."/>
            <person name="Berlin A.M."/>
            <person name="Chapman S.B."/>
            <person name="Dewar J."/>
            <person name="Goldberg J."/>
            <person name="Griggs A."/>
            <person name="Gujja S."/>
            <person name="Hansen M."/>
            <person name="Howarth C."/>
            <person name="Imamovic A."/>
            <person name="Larimer J."/>
            <person name="McCowan C."/>
            <person name="Murphy C."/>
            <person name="Neiman D."/>
            <person name="Pearson M."/>
            <person name="Priest M."/>
            <person name="Roberts A."/>
            <person name="Saif S."/>
            <person name="Shea T."/>
            <person name="Sisk P."/>
            <person name="Sykes S."/>
            <person name="Wortman J."/>
            <person name="Nusbaum C."/>
            <person name="Birren B."/>
        </authorList>
    </citation>
    <scope>NUCLEOTIDE SEQUENCE [LARGE SCALE GENOMIC DNA]</scope>
    <source>
        <strain evidence="2">PRA339</strain>
    </source>
</reference>
<gene>
    <name evidence="1" type="ORF">H312_01980</name>
</gene>
<dbReference type="OrthoDB" id="2197703at2759"/>
<dbReference type="VEuPathDB" id="MicrosporidiaDB:H312_01980"/>
<name>A0A059F0D3_9MICR</name>
<dbReference type="EMBL" id="KK365171">
    <property type="protein sequence ID" value="KCZ80605.1"/>
    <property type="molecule type" value="Genomic_DNA"/>
</dbReference>
<evidence type="ECO:0000313" key="2">
    <source>
        <dbReference type="Proteomes" id="UP000030655"/>
    </source>
</evidence>
<organism evidence="1 2">
    <name type="scientific">Anncaliia algerae PRA339</name>
    <dbReference type="NCBI Taxonomy" id="1288291"/>
    <lineage>
        <taxon>Eukaryota</taxon>
        <taxon>Fungi</taxon>
        <taxon>Fungi incertae sedis</taxon>
        <taxon>Microsporidia</taxon>
        <taxon>Tubulinosematoidea</taxon>
        <taxon>Tubulinosematidae</taxon>
        <taxon>Anncaliia</taxon>
    </lineage>
</organism>
<proteinExistence type="predicted"/>